<keyword evidence="4 9" id="KW-0862">Zinc</keyword>
<keyword evidence="2 9" id="KW-0479">Metal-binding</keyword>
<dbReference type="GO" id="GO:1902208">
    <property type="term" value="P:regulation of bacterial-type flagellum assembly"/>
    <property type="evidence" value="ECO:0007669"/>
    <property type="project" value="UniProtKB-UniRule"/>
</dbReference>
<protein>
    <recommendedName>
        <fullName evidence="9 10">Flagellar transcriptional regulator FlhC</fullName>
    </recommendedName>
</protein>
<keyword evidence="8 9" id="KW-0804">Transcription</keyword>
<dbReference type="EMBL" id="MLFR01000004">
    <property type="protein sequence ID" value="ORM70442.1"/>
    <property type="molecule type" value="Genomic_DNA"/>
</dbReference>
<dbReference type="STRING" id="1076550.LH22_19460"/>
<evidence type="ECO:0000256" key="5">
    <source>
        <dbReference type="ARBA" id="ARBA00023015"/>
    </source>
</evidence>
<keyword evidence="5 9" id="KW-0805">Transcription regulation</keyword>
<feature type="binding site" evidence="9">
    <location>
        <position position="158"/>
    </location>
    <ligand>
        <name>Zn(2+)</name>
        <dbReference type="ChEBI" id="CHEBI:29105"/>
    </ligand>
</feature>
<comment type="function">
    <text evidence="9">Functions in complex with FlhD as a master transcriptional regulator that regulates transcription of several flagellar and non-flagellar operons by binding to their promoter region. Activates expression of class 2 flagellar genes, including fliA, which is a flagellum-specific sigma factor that turns on the class 3 genes. Also regulates genes whose products function in a variety of physiological pathways.</text>
</comment>
<dbReference type="GO" id="GO:0003677">
    <property type="term" value="F:DNA binding"/>
    <property type="evidence" value="ECO:0007669"/>
    <property type="project" value="UniProtKB-UniRule"/>
</dbReference>
<comment type="subcellular location">
    <subcellularLocation>
        <location evidence="9 10">Cytoplasm</location>
    </subcellularLocation>
</comment>
<evidence type="ECO:0000256" key="4">
    <source>
        <dbReference type="ARBA" id="ARBA00022833"/>
    </source>
</evidence>
<evidence type="ECO:0000256" key="2">
    <source>
        <dbReference type="ARBA" id="ARBA00022723"/>
    </source>
</evidence>
<feature type="binding site" evidence="9">
    <location>
        <position position="138"/>
    </location>
    <ligand>
        <name>Zn(2+)</name>
        <dbReference type="ChEBI" id="CHEBI:29105"/>
    </ligand>
</feature>
<dbReference type="Proteomes" id="UP000193558">
    <property type="component" value="Unassembled WGS sequence"/>
</dbReference>
<feature type="binding site" evidence="9">
    <location>
        <position position="141"/>
    </location>
    <ligand>
        <name>Zn(2+)</name>
        <dbReference type="ChEBI" id="CHEBI:29105"/>
    </ligand>
</feature>
<dbReference type="GO" id="GO:0045893">
    <property type="term" value="P:positive regulation of DNA-templated transcription"/>
    <property type="evidence" value="ECO:0007669"/>
    <property type="project" value="InterPro"/>
</dbReference>
<organism evidence="11 12">
    <name type="scientific">Pantoea rwandensis</name>
    <dbReference type="NCBI Taxonomy" id="1076550"/>
    <lineage>
        <taxon>Bacteria</taxon>
        <taxon>Pseudomonadati</taxon>
        <taxon>Pseudomonadota</taxon>
        <taxon>Gammaproteobacteria</taxon>
        <taxon>Enterobacterales</taxon>
        <taxon>Erwiniaceae</taxon>
        <taxon>Pantoea</taxon>
    </lineage>
</organism>
<sequence length="188" mass="21654">MCEKNLLQEVHEVHVAMELISLGARMQILESETSLSRRRLLRLYKELRGCPPPKGMLPFSEDWFMSWEQNIHSSMFYNIYLYLVKTEKGPSINVLMKTYRLYLEQCYAQSHEKPVLDLTRAWTLLRFIDCGIVSRKACRICQGGFVVITENIKNPFTCSLCSPPSRALKKSQVSTQQSLTAAFMPIPA</sequence>
<accession>A0A1X1D161</accession>
<dbReference type="GO" id="GO:0008270">
    <property type="term" value="F:zinc ion binding"/>
    <property type="evidence" value="ECO:0007669"/>
    <property type="project" value="UniProtKB-UniRule"/>
</dbReference>
<evidence type="ECO:0000256" key="8">
    <source>
        <dbReference type="ARBA" id="ARBA00023163"/>
    </source>
</evidence>
<evidence type="ECO:0000256" key="3">
    <source>
        <dbReference type="ARBA" id="ARBA00022795"/>
    </source>
</evidence>
<proteinExistence type="inferred from homology"/>
<keyword evidence="7 9" id="KW-0010">Activator</keyword>
<evidence type="ECO:0000313" key="12">
    <source>
        <dbReference type="Proteomes" id="UP000193558"/>
    </source>
</evidence>
<evidence type="ECO:0000256" key="9">
    <source>
        <dbReference type="HAMAP-Rule" id="MF_01891"/>
    </source>
</evidence>
<evidence type="ECO:0000313" key="11">
    <source>
        <dbReference type="EMBL" id="ORM70442.1"/>
    </source>
</evidence>
<evidence type="ECO:0000256" key="6">
    <source>
        <dbReference type="ARBA" id="ARBA00023125"/>
    </source>
</evidence>
<keyword evidence="1 9" id="KW-0963">Cytoplasm</keyword>
<dbReference type="NCBIfam" id="NF009365">
    <property type="entry name" value="PRK12722.1"/>
    <property type="match status" value="1"/>
</dbReference>
<comment type="subunit">
    <text evidence="9">Heterohexamer composed of two FlhC and four FlhD subunits. Each FlhC binds a FlhD dimer, forming a heterotrimer, and a hexamer assembles by dimerization of two heterotrimers.</text>
</comment>
<comment type="caution">
    <text evidence="11">The sequence shown here is derived from an EMBL/GenBank/DDBJ whole genome shotgun (WGS) entry which is preliminary data.</text>
</comment>
<dbReference type="OrthoDB" id="5570801at2"/>
<keyword evidence="6 9" id="KW-0238">DNA-binding</keyword>
<dbReference type="GO" id="GO:0044781">
    <property type="term" value="P:bacterial-type flagellum organization"/>
    <property type="evidence" value="ECO:0007669"/>
    <property type="project" value="UniProtKB-KW"/>
</dbReference>
<evidence type="ECO:0000256" key="7">
    <source>
        <dbReference type="ARBA" id="ARBA00023159"/>
    </source>
</evidence>
<reference evidence="11 12" key="1">
    <citation type="journal article" date="2017" name="Antonie Van Leeuwenhoek">
        <title>Phylogenomic resolution of the bacterial genus Pantoea and its relationship with Erwinia and Tatumella.</title>
        <authorList>
            <person name="Palmer M."/>
            <person name="Steenkamp E.T."/>
            <person name="Coetzee M.P."/>
            <person name="Chan W.Y."/>
            <person name="van Zyl E."/>
            <person name="De Maayer P."/>
            <person name="Coutinho T.A."/>
            <person name="Blom J."/>
            <person name="Smits T.H."/>
            <person name="Duffy B."/>
            <person name="Venter S.N."/>
        </authorList>
    </citation>
    <scope>NUCLEOTIDE SEQUENCE [LARGE SCALE GENOMIC DNA]</scope>
    <source>
        <strain evidence="11 12">LMG 26275</strain>
    </source>
</reference>
<gene>
    <name evidence="9" type="primary">flhC</name>
    <name evidence="11" type="ORF">HA51_06605</name>
</gene>
<dbReference type="PIRSF" id="PIRSF003159">
    <property type="entry name" value="FlhC"/>
    <property type="match status" value="1"/>
</dbReference>
<dbReference type="InterPro" id="IPR007944">
    <property type="entry name" value="FlhC"/>
</dbReference>
<dbReference type="Pfam" id="PF05280">
    <property type="entry name" value="FlhC"/>
    <property type="match status" value="1"/>
</dbReference>
<evidence type="ECO:0000256" key="10">
    <source>
        <dbReference type="PIRNR" id="PIRNR003159"/>
    </source>
</evidence>
<comment type="cofactor">
    <cofactor evidence="9">
        <name>Zn(2+)</name>
        <dbReference type="ChEBI" id="CHEBI:29105"/>
    </cofactor>
    <text evidence="9">Binds 1 zinc ion per subunit.</text>
</comment>
<keyword evidence="3 9" id="KW-1005">Bacterial flagellum biogenesis</keyword>
<comment type="similarity">
    <text evidence="9 10">Belongs to the FlhC family.</text>
</comment>
<dbReference type="GO" id="GO:0005737">
    <property type="term" value="C:cytoplasm"/>
    <property type="evidence" value="ECO:0007669"/>
    <property type="project" value="UniProtKB-SubCell"/>
</dbReference>
<dbReference type="AlphaFoldDB" id="A0A1X1D161"/>
<dbReference type="HAMAP" id="MF_01891">
    <property type="entry name" value="FhlC"/>
    <property type="match status" value="1"/>
</dbReference>
<feature type="binding site" evidence="9">
    <location>
        <position position="161"/>
    </location>
    <ligand>
        <name>Zn(2+)</name>
        <dbReference type="ChEBI" id="CHEBI:29105"/>
    </ligand>
</feature>
<dbReference type="RefSeq" id="WP_084933517.1">
    <property type="nucleotide sequence ID" value="NZ_MLFR01000004.1"/>
</dbReference>
<dbReference type="SUPFAM" id="SSF160930">
    <property type="entry name" value="FlhC-like"/>
    <property type="match status" value="1"/>
</dbReference>
<name>A0A1X1D161_9GAMM</name>
<evidence type="ECO:0000256" key="1">
    <source>
        <dbReference type="ARBA" id="ARBA00022490"/>
    </source>
</evidence>